<comment type="caution">
    <text evidence="1">The sequence shown here is derived from an EMBL/GenBank/DDBJ whole genome shotgun (WGS) entry which is preliminary data.</text>
</comment>
<dbReference type="AlphaFoldDB" id="A0A2S5KN41"/>
<gene>
    <name evidence="1" type="ORF">C4K68_16800</name>
</gene>
<protein>
    <submittedName>
        <fullName evidence="1">Uncharacterized protein</fullName>
    </submittedName>
</protein>
<sequence>MNIKLIGLEALPVFSDVTLHIPGLDGNQPLMGKLTLCRPLPERRFQMQISICDPDEAQRARMIEQACHIHAYQVAEMARGHHLALEQAAKEWIERFAAHFPALILPTTES</sequence>
<name>A0A2S5KN41_9PROT</name>
<evidence type="ECO:0000313" key="1">
    <source>
        <dbReference type="EMBL" id="PPC76055.1"/>
    </source>
</evidence>
<accession>A0A2S5KN41</accession>
<dbReference type="Proteomes" id="UP000238196">
    <property type="component" value="Unassembled WGS sequence"/>
</dbReference>
<dbReference type="EMBL" id="PRLP01000057">
    <property type="protein sequence ID" value="PPC76055.1"/>
    <property type="molecule type" value="Genomic_DNA"/>
</dbReference>
<reference evidence="1 2" key="1">
    <citation type="submission" date="2018-02" db="EMBL/GenBank/DDBJ databases">
        <title>novel marine gammaproteobacteria from coastal saline agro ecosystem.</title>
        <authorList>
            <person name="Krishnan R."/>
            <person name="Ramesh Kumar N."/>
        </authorList>
    </citation>
    <scope>NUCLEOTIDE SEQUENCE [LARGE SCALE GENOMIC DNA]</scope>
    <source>
        <strain evidence="1 2">228</strain>
    </source>
</reference>
<organism evidence="1 2">
    <name type="scientific">Proteobacteria bacterium 228</name>
    <dbReference type="NCBI Taxonomy" id="2083153"/>
    <lineage>
        <taxon>Bacteria</taxon>
        <taxon>Pseudomonadati</taxon>
        <taxon>Pseudomonadota</taxon>
    </lineage>
</organism>
<proteinExistence type="predicted"/>
<evidence type="ECO:0000313" key="2">
    <source>
        <dbReference type="Proteomes" id="UP000238196"/>
    </source>
</evidence>